<name>A0A7C9V0I8_9PROT</name>
<feature type="signal peptide" evidence="1">
    <location>
        <begin position="1"/>
        <end position="24"/>
    </location>
</feature>
<dbReference type="RefSeq" id="WP_163681604.1">
    <property type="nucleotide sequence ID" value="NZ_JAAIYP010000041.1"/>
</dbReference>
<evidence type="ECO:0000313" key="3">
    <source>
        <dbReference type="Proteomes" id="UP000480684"/>
    </source>
</evidence>
<keyword evidence="3" id="KW-1185">Reference proteome</keyword>
<keyword evidence="1" id="KW-0732">Signal</keyword>
<dbReference type="Proteomes" id="UP000480684">
    <property type="component" value="Unassembled WGS sequence"/>
</dbReference>
<feature type="chain" id="PRO_5028989276" evidence="1">
    <location>
        <begin position="25"/>
        <end position="143"/>
    </location>
</feature>
<proteinExistence type="predicted"/>
<reference evidence="2 3" key="1">
    <citation type="submission" date="2020-02" db="EMBL/GenBank/DDBJ databases">
        <authorList>
            <person name="Dziuba M."/>
            <person name="Kuznetsov B."/>
            <person name="Mardanov A."/>
            <person name="Ravin N."/>
            <person name="Grouzdev D."/>
        </authorList>
    </citation>
    <scope>NUCLEOTIDE SEQUENCE [LARGE SCALE GENOMIC DNA]</scope>
    <source>
        <strain evidence="2 3">SpK</strain>
    </source>
</reference>
<dbReference type="EMBL" id="JAAIYP010000041">
    <property type="protein sequence ID" value="NFV81495.1"/>
    <property type="molecule type" value="Genomic_DNA"/>
</dbReference>
<comment type="caution">
    <text evidence="2">The sequence shown here is derived from an EMBL/GenBank/DDBJ whole genome shotgun (WGS) entry which is preliminary data.</text>
</comment>
<evidence type="ECO:0000256" key="1">
    <source>
        <dbReference type="SAM" id="SignalP"/>
    </source>
</evidence>
<protein>
    <submittedName>
        <fullName evidence="2">Uncharacterized protein</fullName>
    </submittedName>
</protein>
<evidence type="ECO:0000313" key="2">
    <source>
        <dbReference type="EMBL" id="NFV81495.1"/>
    </source>
</evidence>
<organism evidence="2 3">
    <name type="scientific">Magnetospirillum aberrantis SpK</name>
    <dbReference type="NCBI Taxonomy" id="908842"/>
    <lineage>
        <taxon>Bacteria</taxon>
        <taxon>Pseudomonadati</taxon>
        <taxon>Pseudomonadota</taxon>
        <taxon>Alphaproteobacteria</taxon>
        <taxon>Rhodospirillales</taxon>
        <taxon>Rhodospirillaceae</taxon>
        <taxon>Magnetospirillum</taxon>
    </lineage>
</organism>
<accession>A0A7C9V0I8</accession>
<gene>
    <name evidence="2" type="ORF">G4223_15405</name>
</gene>
<sequence length="143" mass="15370">MPSPKGISIFAFMIAVTTGMSAMAQDLRCGTSTIRLVCDRRDVQDNTCVASHAEFILENGQTKIVNTPKGLDASQIPVEVDCEKGNGGEYVFIMFSNGGGPGTAIDLFKPDGTAITKNGKLLDRTVKELNITPYSQPKTIELQ</sequence>
<dbReference type="AlphaFoldDB" id="A0A7C9V0I8"/>